<dbReference type="EMBL" id="LAZR01020395">
    <property type="protein sequence ID" value="KKL89042.1"/>
    <property type="molecule type" value="Genomic_DNA"/>
</dbReference>
<evidence type="ECO:0000313" key="1">
    <source>
        <dbReference type="EMBL" id="KKL89042.1"/>
    </source>
</evidence>
<name>A0A0F9IP78_9ZZZZ</name>
<proteinExistence type="predicted"/>
<organism evidence="1">
    <name type="scientific">marine sediment metagenome</name>
    <dbReference type="NCBI Taxonomy" id="412755"/>
    <lineage>
        <taxon>unclassified sequences</taxon>
        <taxon>metagenomes</taxon>
        <taxon>ecological metagenomes</taxon>
    </lineage>
</organism>
<feature type="non-terminal residue" evidence="1">
    <location>
        <position position="1"/>
    </location>
</feature>
<dbReference type="AlphaFoldDB" id="A0A0F9IP78"/>
<reference evidence="1" key="1">
    <citation type="journal article" date="2015" name="Nature">
        <title>Complex archaea that bridge the gap between prokaryotes and eukaryotes.</title>
        <authorList>
            <person name="Spang A."/>
            <person name="Saw J.H."/>
            <person name="Jorgensen S.L."/>
            <person name="Zaremba-Niedzwiedzka K."/>
            <person name="Martijn J."/>
            <person name="Lind A.E."/>
            <person name="van Eijk R."/>
            <person name="Schleper C."/>
            <person name="Guy L."/>
            <person name="Ettema T.J."/>
        </authorList>
    </citation>
    <scope>NUCLEOTIDE SEQUENCE</scope>
</reference>
<sequence>NDIQPYVEIVSGIPILRKRKFYKKDKQGYYFIPEVIEK</sequence>
<gene>
    <name evidence="1" type="ORF">LCGC14_1918600</name>
</gene>
<protein>
    <submittedName>
        <fullName evidence="1">Uncharacterized protein</fullName>
    </submittedName>
</protein>
<comment type="caution">
    <text evidence="1">The sequence shown here is derived from an EMBL/GenBank/DDBJ whole genome shotgun (WGS) entry which is preliminary data.</text>
</comment>
<accession>A0A0F9IP78</accession>